<dbReference type="SUPFAM" id="SSF54665">
    <property type="entry name" value="CO dehydrogenase molybdoprotein N-domain-like"/>
    <property type="match status" value="1"/>
</dbReference>
<dbReference type="OrthoDB" id="9759099at2"/>
<dbReference type="SMART" id="SM01008">
    <property type="entry name" value="Ald_Xan_dh_C"/>
    <property type="match status" value="1"/>
</dbReference>
<evidence type="ECO:0000313" key="5">
    <source>
        <dbReference type="Proteomes" id="UP000184052"/>
    </source>
</evidence>
<dbReference type="PANTHER" id="PTHR11908:SF132">
    <property type="entry name" value="ALDEHYDE OXIDASE 1-RELATED"/>
    <property type="match status" value="1"/>
</dbReference>
<sequence length="772" mass="85311">MKVSEKKLPKILNVVNQPIPKRDGRKLVTGAAVYTDDLAPADALVVKVLRSKHHFAEILNIDTEKAEKVEGVECILTYRDVPDVRITRAGQTYPEPSPLDWKILDKYVRYIGDEVAVVAARTEEQAERALRLIKVDYRVMEPVLDYKTAAKSKSIVHFEKDSSVNYDIGFEPERNIAAHIDFEIGDYEKGFRESEIILEREYETQATNPAMMEPVTTFTYLDEYDRMTVVSATQVPFHVRRMIAKSLDIPVSRVRVKKPRIGGGFGLKQTAASEFFPALVTLRTGKAAKIYYSRKEVFLATSRRHPFVMKVRIGANRDGRIRAFDFQAISDTGAFGEHASTVIEACGEKIMAMYNKVDGYRFDGTAVYTNLPPSGAFRGYGKTQGLFAVESIVNELAKEIGMDPTELRKRNLIKKGENLLLGTSHVYGDDILRQDSCELDFLIDRGKELIGWDENYPGKDMGNRKFRGVGMALSIQASGVLNIDSANATLKFNSDGFFTLLISATDMGTGCDTILSQMAAEALQVPLENIAVYAADTDVTPYDDGSYASSSTYVTGRAVVEASEKILEKLKKEVSEIFDAEIDEIEYENGVFTWDGSSASLSDLGYRLNCRQVMATGSHTCSTEAPPYKSGFALVEVDAETGKVDVLECAGVVDCGTVINTNLCTVQAQGGILQGIGMALYEDINHDFAGREMNDSFMTYKIPTRKDAPKIMVDFAKSYEPTGPYGAKSIGEVVLNAAAPAIADAIDNAIGVRFRKLPITPEKVFFALNKDE</sequence>
<name>A0A1M6HBF3_9FIRM</name>
<dbReference type="EMBL" id="FQZL01000013">
    <property type="protein sequence ID" value="SHJ19578.1"/>
    <property type="molecule type" value="Genomic_DNA"/>
</dbReference>
<dbReference type="PANTHER" id="PTHR11908">
    <property type="entry name" value="XANTHINE DEHYDROGENASE"/>
    <property type="match status" value="1"/>
</dbReference>
<dbReference type="GO" id="GO:0005506">
    <property type="term" value="F:iron ion binding"/>
    <property type="evidence" value="ECO:0007669"/>
    <property type="project" value="InterPro"/>
</dbReference>
<dbReference type="Pfam" id="PF02738">
    <property type="entry name" value="MoCoBD_1"/>
    <property type="match status" value="1"/>
</dbReference>
<keyword evidence="1" id="KW-0500">Molybdenum</keyword>
<dbReference type="Pfam" id="PF01315">
    <property type="entry name" value="Ald_Xan_dh_C"/>
    <property type="match status" value="1"/>
</dbReference>
<dbReference type="Gene3D" id="3.30.365.10">
    <property type="entry name" value="Aldehyde oxidase/xanthine dehydrogenase, molybdopterin binding domain"/>
    <property type="match status" value="4"/>
</dbReference>
<evidence type="ECO:0000256" key="2">
    <source>
        <dbReference type="ARBA" id="ARBA00023002"/>
    </source>
</evidence>
<evidence type="ECO:0000256" key="1">
    <source>
        <dbReference type="ARBA" id="ARBA00022505"/>
    </source>
</evidence>
<proteinExistence type="predicted"/>
<accession>A0A1M6HBF3</accession>
<dbReference type="InterPro" id="IPR037165">
    <property type="entry name" value="AldOxase/xan_DH_Mopterin-bd_sf"/>
</dbReference>
<dbReference type="InterPro" id="IPR000674">
    <property type="entry name" value="Ald_Oxase/Xan_DH_a/b"/>
</dbReference>
<dbReference type="InterPro" id="IPR046867">
    <property type="entry name" value="AldOxase/xan_DH_MoCoBD2"/>
</dbReference>
<dbReference type="InterPro" id="IPR008274">
    <property type="entry name" value="AldOxase/xan_DH_MoCoBD1"/>
</dbReference>
<dbReference type="InterPro" id="IPR036856">
    <property type="entry name" value="Ald_Oxase/Xan_DH_a/b_sf"/>
</dbReference>
<reference evidence="4 5" key="1">
    <citation type="submission" date="2016-11" db="EMBL/GenBank/DDBJ databases">
        <authorList>
            <person name="Jaros S."/>
            <person name="Januszkiewicz K."/>
            <person name="Wedrychowicz H."/>
        </authorList>
    </citation>
    <scope>NUCLEOTIDE SEQUENCE [LARGE SCALE GENOMIC DNA]</scope>
    <source>
        <strain evidence="4 5">DSM 17477</strain>
    </source>
</reference>
<gene>
    <name evidence="4" type="ORF">SAMN02745751_01959</name>
</gene>
<feature type="domain" description="Aldehyde oxidase/xanthine dehydrogenase a/b hammerhead" evidence="3">
    <location>
        <begin position="29"/>
        <end position="141"/>
    </location>
</feature>
<dbReference type="STRING" id="1121476.SAMN02745751_01959"/>
<evidence type="ECO:0000259" key="3">
    <source>
        <dbReference type="SMART" id="SM01008"/>
    </source>
</evidence>
<protein>
    <submittedName>
        <fullName evidence="4">Xanthine dehydrogenase, molybdenum binding subunit apoprotein</fullName>
    </submittedName>
</protein>
<dbReference type="AlphaFoldDB" id="A0A1M6HBF3"/>
<dbReference type="Pfam" id="PF20256">
    <property type="entry name" value="MoCoBD_2"/>
    <property type="match status" value="1"/>
</dbReference>
<dbReference type="SUPFAM" id="SSF56003">
    <property type="entry name" value="Molybdenum cofactor-binding domain"/>
    <property type="match status" value="1"/>
</dbReference>
<dbReference type="InterPro" id="IPR016208">
    <property type="entry name" value="Ald_Oxase/xanthine_DH-like"/>
</dbReference>
<dbReference type="GO" id="GO:0016491">
    <property type="term" value="F:oxidoreductase activity"/>
    <property type="evidence" value="ECO:0007669"/>
    <property type="project" value="UniProtKB-KW"/>
</dbReference>
<organism evidence="4 5">
    <name type="scientific">Dethiosulfatibacter aminovorans DSM 17477</name>
    <dbReference type="NCBI Taxonomy" id="1121476"/>
    <lineage>
        <taxon>Bacteria</taxon>
        <taxon>Bacillati</taxon>
        <taxon>Bacillota</taxon>
        <taxon>Tissierellia</taxon>
        <taxon>Dethiosulfatibacter</taxon>
    </lineage>
</organism>
<keyword evidence="5" id="KW-1185">Reference proteome</keyword>
<evidence type="ECO:0000313" key="4">
    <source>
        <dbReference type="EMBL" id="SHJ19578.1"/>
    </source>
</evidence>
<keyword evidence="2" id="KW-0560">Oxidoreductase</keyword>
<dbReference type="Gene3D" id="3.90.1170.50">
    <property type="entry name" value="Aldehyde oxidase/xanthine dehydrogenase, a/b hammerhead"/>
    <property type="match status" value="1"/>
</dbReference>
<dbReference type="Proteomes" id="UP000184052">
    <property type="component" value="Unassembled WGS sequence"/>
</dbReference>